<dbReference type="REBASE" id="845143">
    <property type="entry name" value="M.KspMG31ORF30760P"/>
</dbReference>
<dbReference type="RefSeq" id="WP_354643926.1">
    <property type="nucleotide sequence ID" value="NZ_CP159872.1"/>
</dbReference>
<dbReference type="Pfam" id="PF00145">
    <property type="entry name" value="DNA_methylase"/>
    <property type="match status" value="3"/>
</dbReference>
<comment type="similarity">
    <text evidence="6">Belongs to the class I-like SAM-binding methyltransferase superfamily. C5-methyltransferase family.</text>
</comment>
<feature type="active site" evidence="6">
    <location>
        <position position="68"/>
    </location>
</feature>
<reference evidence="7" key="1">
    <citation type="submission" date="2024-06" db="EMBL/GenBank/DDBJ databases">
        <title>The genome sequences of Kitasatospora sp. strain HUAS MG31.</title>
        <authorList>
            <person name="Mo P."/>
        </authorList>
    </citation>
    <scope>NUCLEOTIDE SEQUENCE</scope>
    <source>
        <strain evidence="7">HUAS MG31</strain>
    </source>
</reference>
<dbReference type="GO" id="GO:0009307">
    <property type="term" value="P:DNA restriction-modification system"/>
    <property type="evidence" value="ECO:0007669"/>
    <property type="project" value="UniProtKB-KW"/>
</dbReference>
<evidence type="ECO:0000256" key="4">
    <source>
        <dbReference type="ARBA" id="ARBA00022691"/>
    </source>
</evidence>
<dbReference type="InterPro" id="IPR029063">
    <property type="entry name" value="SAM-dependent_MTases_sf"/>
</dbReference>
<dbReference type="KEGG" id="kcm:ABWK59_30760"/>
<dbReference type="PRINTS" id="PR00105">
    <property type="entry name" value="C5METTRFRASE"/>
</dbReference>
<organism evidence="7">
    <name type="scientific">Kitasatospora camelliae</name>
    <dbReference type="NCBI Taxonomy" id="3156397"/>
    <lineage>
        <taxon>Bacteria</taxon>
        <taxon>Bacillati</taxon>
        <taxon>Actinomycetota</taxon>
        <taxon>Actinomycetes</taxon>
        <taxon>Kitasatosporales</taxon>
        <taxon>Streptomycetaceae</taxon>
        <taxon>Kitasatospora</taxon>
    </lineage>
</organism>
<evidence type="ECO:0000256" key="3">
    <source>
        <dbReference type="ARBA" id="ARBA00022679"/>
    </source>
</evidence>
<keyword evidence="4 6" id="KW-0949">S-adenosyl-L-methionine</keyword>
<dbReference type="EC" id="2.1.1.37" evidence="1"/>
<evidence type="ECO:0000256" key="1">
    <source>
        <dbReference type="ARBA" id="ARBA00011975"/>
    </source>
</evidence>
<dbReference type="GO" id="GO:0032259">
    <property type="term" value="P:methylation"/>
    <property type="evidence" value="ECO:0007669"/>
    <property type="project" value="UniProtKB-KW"/>
</dbReference>
<dbReference type="PANTHER" id="PTHR10629">
    <property type="entry name" value="CYTOSINE-SPECIFIC METHYLTRANSFERASE"/>
    <property type="match status" value="1"/>
</dbReference>
<sequence>MIVDLFAGPGGLSTAARHLGHHVIGIEHDPDACKTRRAAGHATVEDDVRRYGPAAFPSASVLVGGPPCQTFSAAGQGAGRDQLDLVLALANRLAARQDITADLAKLSDPRTGLVLEPLRWALDALDAGRPYEAIVLEQVHQALPVWKAYAEILRAEGYQAACGVLKAEQYGAPQTRRRAVLIARLDGPAALPAPTHRPYRKGVPRDAGDPRLLPWVSMGDVLPHRGPFTVVSNYGTGGDPKARGRRTHAEPAFTVTGKISRLRLVDPDGNELPRLTWSEAGILQGFPADYPWTGRDISQQIGNAVPGQLARAILTAALAPSCTAVAA</sequence>
<dbReference type="SUPFAM" id="SSF53335">
    <property type="entry name" value="S-adenosyl-L-methionine-dependent methyltransferases"/>
    <property type="match status" value="1"/>
</dbReference>
<accession>A0AAU8K4H2</accession>
<dbReference type="GO" id="GO:0003886">
    <property type="term" value="F:DNA (cytosine-5-)-methyltransferase activity"/>
    <property type="evidence" value="ECO:0007669"/>
    <property type="project" value="UniProtKB-EC"/>
</dbReference>
<keyword evidence="2 6" id="KW-0489">Methyltransferase</keyword>
<dbReference type="GO" id="GO:0044027">
    <property type="term" value="P:negative regulation of gene expression via chromosomal CpG island methylation"/>
    <property type="evidence" value="ECO:0007669"/>
    <property type="project" value="TreeGrafter"/>
</dbReference>
<keyword evidence="5" id="KW-0680">Restriction system</keyword>
<evidence type="ECO:0000256" key="2">
    <source>
        <dbReference type="ARBA" id="ARBA00022603"/>
    </source>
</evidence>
<evidence type="ECO:0000256" key="6">
    <source>
        <dbReference type="PROSITE-ProRule" id="PRU01016"/>
    </source>
</evidence>
<dbReference type="PROSITE" id="PS51679">
    <property type="entry name" value="SAM_MT_C5"/>
    <property type="match status" value="1"/>
</dbReference>
<keyword evidence="3 6" id="KW-0808">Transferase</keyword>
<proteinExistence type="inferred from homology"/>
<name>A0AAU8K4H2_9ACTN</name>
<dbReference type="PROSITE" id="PS00094">
    <property type="entry name" value="C5_MTASE_1"/>
    <property type="match status" value="1"/>
</dbReference>
<evidence type="ECO:0000313" key="7">
    <source>
        <dbReference type="EMBL" id="XCM82991.1"/>
    </source>
</evidence>
<dbReference type="InterPro" id="IPR001525">
    <property type="entry name" value="C5_MeTfrase"/>
</dbReference>
<dbReference type="GO" id="GO:0003677">
    <property type="term" value="F:DNA binding"/>
    <property type="evidence" value="ECO:0007669"/>
    <property type="project" value="TreeGrafter"/>
</dbReference>
<dbReference type="InterPro" id="IPR018117">
    <property type="entry name" value="C5_DNA_meth_AS"/>
</dbReference>
<dbReference type="AlphaFoldDB" id="A0AAU8K4H2"/>
<dbReference type="PANTHER" id="PTHR10629:SF52">
    <property type="entry name" value="DNA (CYTOSINE-5)-METHYLTRANSFERASE 1"/>
    <property type="match status" value="1"/>
</dbReference>
<gene>
    <name evidence="7" type="ORF">ABWK59_30760</name>
</gene>
<dbReference type="Gene3D" id="3.90.120.10">
    <property type="entry name" value="DNA Methylase, subunit A, domain 2"/>
    <property type="match status" value="1"/>
</dbReference>
<dbReference type="EMBL" id="CP159872">
    <property type="protein sequence ID" value="XCM82991.1"/>
    <property type="molecule type" value="Genomic_DNA"/>
</dbReference>
<dbReference type="Gene3D" id="3.40.50.150">
    <property type="entry name" value="Vaccinia Virus protein VP39"/>
    <property type="match status" value="1"/>
</dbReference>
<protein>
    <recommendedName>
        <fullName evidence="1">DNA (cytosine-5-)-methyltransferase</fullName>
        <ecNumber evidence="1">2.1.1.37</ecNumber>
    </recommendedName>
</protein>
<dbReference type="InterPro" id="IPR050390">
    <property type="entry name" value="C5-Methyltransferase"/>
</dbReference>
<evidence type="ECO:0000256" key="5">
    <source>
        <dbReference type="ARBA" id="ARBA00022747"/>
    </source>
</evidence>